<evidence type="ECO:0000259" key="2">
    <source>
        <dbReference type="Pfam" id="PF10102"/>
    </source>
</evidence>
<dbReference type="SUPFAM" id="SSF49785">
    <property type="entry name" value="Galactose-binding domain-like"/>
    <property type="match status" value="1"/>
</dbReference>
<comment type="caution">
    <text evidence="3">The sequence shown here is derived from an EMBL/GenBank/DDBJ whole genome shotgun (WGS) entry which is preliminary data.</text>
</comment>
<dbReference type="Pfam" id="PF10102">
    <property type="entry name" value="DUF2341"/>
    <property type="match status" value="1"/>
</dbReference>
<dbReference type="EMBL" id="LKCM01000440">
    <property type="protein sequence ID" value="KPQ41101.1"/>
    <property type="molecule type" value="Genomic_DNA"/>
</dbReference>
<gene>
    <name evidence="3" type="ORF">MPEBLZ_04357</name>
</gene>
<dbReference type="Gene3D" id="2.60.120.260">
    <property type="entry name" value="Galactose-binding domain-like"/>
    <property type="match status" value="1"/>
</dbReference>
<organism evidence="3 4">
    <name type="scientific">Candidatus Methanoperedens nitratireducens</name>
    <dbReference type="NCBI Taxonomy" id="1392998"/>
    <lineage>
        <taxon>Archaea</taxon>
        <taxon>Methanobacteriati</taxon>
        <taxon>Methanobacteriota</taxon>
        <taxon>Stenosarchaea group</taxon>
        <taxon>Methanomicrobia</taxon>
        <taxon>Methanosarcinales</taxon>
        <taxon>ANME-2 cluster</taxon>
        <taxon>Candidatus Methanoperedentaceae</taxon>
        <taxon>Candidatus Methanoperedens</taxon>
    </lineage>
</organism>
<feature type="transmembrane region" description="Helical" evidence="1">
    <location>
        <begin position="960"/>
        <end position="977"/>
    </location>
</feature>
<keyword evidence="1" id="KW-0812">Transmembrane</keyword>
<proteinExistence type="predicted"/>
<dbReference type="InterPro" id="IPR018765">
    <property type="entry name" value="DUF2341"/>
</dbReference>
<dbReference type="Proteomes" id="UP000050360">
    <property type="component" value="Unassembled WGS sequence"/>
</dbReference>
<feature type="domain" description="DUF2341" evidence="2">
    <location>
        <begin position="219"/>
        <end position="292"/>
    </location>
</feature>
<dbReference type="InterPro" id="IPR008979">
    <property type="entry name" value="Galactose-bd-like_sf"/>
</dbReference>
<feature type="transmembrane region" description="Helical" evidence="1">
    <location>
        <begin position="937"/>
        <end position="954"/>
    </location>
</feature>
<accession>A0A0P8C3I0</accession>
<protein>
    <submittedName>
        <fullName evidence="3">Cell surface protein</fullName>
    </submittedName>
</protein>
<evidence type="ECO:0000313" key="3">
    <source>
        <dbReference type="EMBL" id="KPQ41101.1"/>
    </source>
</evidence>
<dbReference type="AlphaFoldDB" id="A0A0P8C3I0"/>
<evidence type="ECO:0000256" key="1">
    <source>
        <dbReference type="SAM" id="Phobius"/>
    </source>
</evidence>
<keyword evidence="1" id="KW-1133">Transmembrane helix</keyword>
<reference evidence="3 4" key="1">
    <citation type="submission" date="2015-09" db="EMBL/GenBank/DDBJ databases">
        <title>A metagenomics-based metabolic model of nitrate-dependent anaerobic oxidation of methane by Methanoperedens-like archaea.</title>
        <authorList>
            <person name="Arshad A."/>
            <person name="Speth D.R."/>
            <person name="De Graaf R.M."/>
            <person name="Op Den Camp H.J."/>
            <person name="Jetten M.S."/>
            <person name="Welte C.U."/>
        </authorList>
    </citation>
    <scope>NUCLEOTIDE SEQUENCE [LARGE SCALE GENOMIC DNA]</scope>
</reference>
<keyword evidence="1" id="KW-0472">Membrane</keyword>
<name>A0A0P8C3I0_9EURY</name>
<sequence>MNQQDRVNRLILLAFIFLLLVPSASATNYASGKNPSYSGYNGGASYPDFPARAVDGDFSTNDGTETLFAAYGMDSTATVDMGGLYYISYINYSYYDALAVPTYVQTSTDGSTWITRYTNLTAGTKNGSATTNDIFRYIRIYFTRVEGIDNPVHISEIQAWGDSSASASLRWANASYIYRTDGFISDGARPYQLLLNVTNSTGTSNATDIFTGGHCQTINCSDIIFYLNNITVLSYLVETNITTSVAGRVWVNATSNGTVSMYYGNGSVSSLSNGTNTFMFFDDFSGTLSKWTNGNISNNEIVSGELRLKGAPGDATWAGVYSNSALTRPFILTFKQRATSASNYGYGGLTNAAFTAPGVLGLVGYMTSAPTYSFFVNATNHDTSYTSGTTYNITITNRLNGYSVAKDNPSYLFNDTTIIPFRYIQFAEVANANYMYIDNVIVRNYAYSEPIWSTWGTEQSLYSNNRTQNTNLSVSQLQGRYTRFYYNGTTPTWTIDGVNQTGSYGVGYIDVQAAGTKIITANSTSWTYTAVTYTLELTSPANGTTAGTTTPTLSAREWPSQPPYTYEVSTDNQFINIIVTGSGTATDETISSGAISLNPSTKYYWRFKNGTGHYSTYFEYTTASPTIIPGQLNITVFDEQNWNSRIMTFSAQIYNSTYTTNRSTTTGWVNFSSSEVASGEYLVRIVPNTSFASRSTLVTSPTNVTMYIPSTANTINTVAFYLLDYTGFFPWQDSVFTISKNNSVMHSSYFDADAKVAAYLIQGDSYKLTVTHGSRIQEWGNYIPISSGNVEVTLIDIGVNTTEYVPFNYNITNGANNITLRWSDSGTLNSFNFSIYKGSAKTLVHQLTTSVSHGMSEYIVTNTSDIYYVYFTANTTTGTYPYSYTVDYRAGTRRSDDGIGYIWNYGSFTAPEWIYTAFSMLILILMGAGFGAIHSPFGSVVTGIFAVIFAERGWMTQTTAGIGFFGGLVVFLVLYYMQDKEKKP</sequence>
<evidence type="ECO:0000313" key="4">
    <source>
        <dbReference type="Proteomes" id="UP000050360"/>
    </source>
</evidence>